<feature type="compositionally biased region" description="Low complexity" evidence="1">
    <location>
        <begin position="57"/>
        <end position="66"/>
    </location>
</feature>
<dbReference type="EMBL" id="MCFC01000084">
    <property type="protein sequence ID" value="ORY23044.1"/>
    <property type="molecule type" value="Genomic_DNA"/>
</dbReference>
<proteinExistence type="predicted"/>
<evidence type="ECO:0000313" key="3">
    <source>
        <dbReference type="Proteomes" id="UP000193986"/>
    </source>
</evidence>
<organism evidence="2 3">
    <name type="scientific">Naematelia encephala</name>
    <dbReference type="NCBI Taxonomy" id="71784"/>
    <lineage>
        <taxon>Eukaryota</taxon>
        <taxon>Fungi</taxon>
        <taxon>Dikarya</taxon>
        <taxon>Basidiomycota</taxon>
        <taxon>Agaricomycotina</taxon>
        <taxon>Tremellomycetes</taxon>
        <taxon>Tremellales</taxon>
        <taxon>Naemateliaceae</taxon>
        <taxon>Naematelia</taxon>
    </lineage>
</organism>
<feature type="region of interest" description="Disordered" evidence="1">
    <location>
        <begin position="538"/>
        <end position="561"/>
    </location>
</feature>
<evidence type="ECO:0000256" key="1">
    <source>
        <dbReference type="SAM" id="MobiDB-lite"/>
    </source>
</evidence>
<feature type="compositionally biased region" description="Low complexity" evidence="1">
    <location>
        <begin position="404"/>
        <end position="417"/>
    </location>
</feature>
<feature type="region of interest" description="Disordered" evidence="1">
    <location>
        <begin position="392"/>
        <end position="417"/>
    </location>
</feature>
<dbReference type="Proteomes" id="UP000193986">
    <property type="component" value="Unassembled WGS sequence"/>
</dbReference>
<evidence type="ECO:0000313" key="2">
    <source>
        <dbReference type="EMBL" id="ORY23044.1"/>
    </source>
</evidence>
<feature type="region of interest" description="Disordered" evidence="1">
    <location>
        <begin position="1"/>
        <end position="92"/>
    </location>
</feature>
<feature type="compositionally biased region" description="Polar residues" evidence="1">
    <location>
        <begin position="82"/>
        <end position="92"/>
    </location>
</feature>
<feature type="compositionally biased region" description="Polar residues" evidence="1">
    <location>
        <begin position="235"/>
        <end position="245"/>
    </location>
</feature>
<keyword evidence="3" id="KW-1185">Reference proteome</keyword>
<feature type="region of interest" description="Disordered" evidence="1">
    <location>
        <begin position="610"/>
        <end position="658"/>
    </location>
</feature>
<name>A0A1Y2AKM1_9TREE</name>
<sequence>MSEGTVPSPRPPSDPNSSLATDSASGLSHSLSLSIPRTSVSKTARSNSVHARRTSIPVSPVQSPRAVPVPVPPRQGSIPYHAQSQTHGIRSPSTEYAPLARSVNRGHARGSSSIGTGSLGGSMFLPSPGKSSVPASAGYFGTAQSSVTESVQLRGADKWLSASADQALRGVESEVKVVKGDTGMEAAVDILLRSGLQCLVVEKSSDPPTYGFFDYADLNTFLLLVLQVASTASQSSQNKATSTESADPFEYAIEDDGEGQSHGMDRLVKRLKRGERVQVREVCDVSQKDPFYAFPSETQLRTLLPVFASGVHRVAVTDHNSTPRVLDDACLLGYLSALQPDQIPNTLNLTLSEVSFGLPLHPLVSLPSTASVLDAMQVMSLEGLSALGVLSGPGSSSSRHRRTSSTSSGSSSGGLVAKSASQTALTASPLLLPNASPVVETNPFEGGAAMNDLVSVVTARECATLVVPSEGKRVLGMGLGEMSKCVQVVEEGGRDRGEERVPVQTITQHTTLLHASLLILATSSSRVFLRPSFSISPPLSPVPSLSTSTTSPPASPSISSLSLSDTYLSPATPRTGLPAPPPVQLSPHYVVSIVDILSCLARAWHDRLTPPPARRESGVVDSVAEDAGTGGGEWDLDPAGMGKRRRASSLAGSDGSATAGVGAFESWRWGWAAR</sequence>
<gene>
    <name evidence="2" type="ORF">BCR39DRAFT_365497</name>
</gene>
<dbReference type="AlphaFoldDB" id="A0A1Y2AKM1"/>
<evidence type="ECO:0008006" key="4">
    <source>
        <dbReference type="Google" id="ProtNLM"/>
    </source>
</evidence>
<feature type="region of interest" description="Disordered" evidence="1">
    <location>
        <begin position="235"/>
        <end position="262"/>
    </location>
</feature>
<dbReference type="STRING" id="71784.A0A1Y2AKM1"/>
<feature type="compositionally biased region" description="Polar residues" evidence="1">
    <location>
        <begin position="35"/>
        <end position="49"/>
    </location>
</feature>
<dbReference type="OrthoDB" id="449052at2759"/>
<feature type="compositionally biased region" description="Low complexity" evidence="1">
    <location>
        <begin position="15"/>
        <end position="34"/>
    </location>
</feature>
<accession>A0A1Y2AKM1</accession>
<dbReference type="InParanoid" id="A0A1Y2AKM1"/>
<reference evidence="2 3" key="1">
    <citation type="submission" date="2016-07" db="EMBL/GenBank/DDBJ databases">
        <title>Pervasive Adenine N6-methylation of Active Genes in Fungi.</title>
        <authorList>
            <consortium name="DOE Joint Genome Institute"/>
            <person name="Mondo S.J."/>
            <person name="Dannebaum R.O."/>
            <person name="Kuo R.C."/>
            <person name="Labutti K."/>
            <person name="Haridas S."/>
            <person name="Kuo A."/>
            <person name="Salamov A."/>
            <person name="Ahrendt S.R."/>
            <person name="Lipzen A."/>
            <person name="Sullivan W."/>
            <person name="Andreopoulos W.B."/>
            <person name="Clum A."/>
            <person name="Lindquist E."/>
            <person name="Daum C."/>
            <person name="Ramamoorthy G.K."/>
            <person name="Gryganskyi A."/>
            <person name="Culley D."/>
            <person name="Magnuson J.K."/>
            <person name="James T.Y."/>
            <person name="O'Malley M.A."/>
            <person name="Stajich J.E."/>
            <person name="Spatafora J.W."/>
            <person name="Visel A."/>
            <person name="Grigoriev I.V."/>
        </authorList>
    </citation>
    <scope>NUCLEOTIDE SEQUENCE [LARGE SCALE GENOMIC DNA]</scope>
    <source>
        <strain evidence="2 3">68-887.2</strain>
    </source>
</reference>
<comment type="caution">
    <text evidence="2">The sequence shown here is derived from an EMBL/GenBank/DDBJ whole genome shotgun (WGS) entry which is preliminary data.</text>
</comment>
<dbReference type="Gene3D" id="3.10.580.10">
    <property type="entry name" value="CBS-domain"/>
    <property type="match status" value="1"/>
</dbReference>
<dbReference type="SUPFAM" id="SSF54631">
    <property type="entry name" value="CBS-domain pair"/>
    <property type="match status" value="1"/>
</dbReference>
<dbReference type="InterPro" id="IPR046342">
    <property type="entry name" value="CBS_dom_sf"/>
</dbReference>
<protein>
    <recommendedName>
        <fullName evidence="4">CBS domain-containing protein</fullName>
    </recommendedName>
</protein>